<evidence type="ECO:0000256" key="6">
    <source>
        <dbReference type="SAM" id="Phobius"/>
    </source>
</evidence>
<feature type="transmembrane region" description="Helical" evidence="6">
    <location>
        <begin position="41"/>
        <end position="58"/>
    </location>
</feature>
<evidence type="ECO:0000256" key="1">
    <source>
        <dbReference type="ARBA" id="ARBA00004141"/>
    </source>
</evidence>
<feature type="transmembrane region" description="Helical" evidence="6">
    <location>
        <begin position="269"/>
        <end position="287"/>
    </location>
</feature>
<feature type="transmembrane region" description="Helical" evidence="6">
    <location>
        <begin position="204"/>
        <end position="237"/>
    </location>
</feature>
<keyword evidence="4 6" id="KW-1133">Transmembrane helix</keyword>
<reference evidence="7 8" key="1">
    <citation type="submission" date="2016-12" db="EMBL/GenBank/DDBJ databases">
        <title>Draft genome of Tersicoccus phoenicis 1P05MA.</title>
        <authorList>
            <person name="Nakajima Y."/>
            <person name="Yoshizawa S."/>
            <person name="Nakamura K."/>
            <person name="Ogura Y."/>
            <person name="Hayashi T."/>
            <person name="Kogure K."/>
        </authorList>
    </citation>
    <scope>NUCLEOTIDE SEQUENCE [LARGE SCALE GENOMIC DNA]</scope>
    <source>
        <strain evidence="7 8">1p05MA</strain>
    </source>
</reference>
<sequence length="361" mass="38538">MVRHPDRGAGRHRRTPRYLAVVLGLAGLAVFLLFVQAAQDVVAPVFLGLNLLIVLYPLQRWLEHRVHRMVAATVSLVIVVGIILGFFLLAGWAVSQLVVELPAHNAEFVAVWRQAQAWLDGLGISSAVIQQGLNGVSAGSVMGLLTPVLSNVTAVTGAVATLILAVFFLTLDSMSLPARLGMVAGSRPHITTALRSFAVGVRRYWLVTTVFGLIVAVLDVVALAVIGVPLIWAWGVLAFLTNYIPNVGFVIGLVPPALLALLSGGWGSALAVVIAYSLLNFVIQSIIQPKFTGESVGITPAMSFLSLMFWYWILGWIGALVALPATLLLKALLIDADPRARWVNAFISSSPHPPDDASPAD</sequence>
<comment type="caution">
    <text evidence="7">The sequence shown here is derived from an EMBL/GenBank/DDBJ whole genome shotgun (WGS) entry which is preliminary data.</text>
</comment>
<name>A0A1R1LBD4_9MICC</name>
<feature type="transmembrane region" description="Helical" evidence="6">
    <location>
        <begin position="148"/>
        <end position="171"/>
    </location>
</feature>
<evidence type="ECO:0000256" key="2">
    <source>
        <dbReference type="ARBA" id="ARBA00009773"/>
    </source>
</evidence>
<dbReference type="PANTHER" id="PTHR21716">
    <property type="entry name" value="TRANSMEMBRANE PROTEIN"/>
    <property type="match status" value="1"/>
</dbReference>
<comment type="subcellular location">
    <subcellularLocation>
        <location evidence="1">Membrane</location>
        <topology evidence="1">Multi-pass membrane protein</topology>
    </subcellularLocation>
</comment>
<comment type="similarity">
    <text evidence="2">Belongs to the autoinducer-2 exporter (AI-2E) (TC 2.A.86) family.</text>
</comment>
<evidence type="ECO:0000313" key="8">
    <source>
        <dbReference type="Proteomes" id="UP000187085"/>
    </source>
</evidence>
<evidence type="ECO:0000313" key="7">
    <source>
        <dbReference type="EMBL" id="OMH24839.1"/>
    </source>
</evidence>
<protein>
    <submittedName>
        <fullName evidence="7">AI-2E family transporter</fullName>
    </submittedName>
</protein>
<proteinExistence type="inferred from homology"/>
<dbReference type="EMBL" id="MRDE01000046">
    <property type="protein sequence ID" value="OMH24839.1"/>
    <property type="molecule type" value="Genomic_DNA"/>
</dbReference>
<dbReference type="GO" id="GO:0016020">
    <property type="term" value="C:membrane"/>
    <property type="evidence" value="ECO:0007669"/>
    <property type="project" value="UniProtKB-SubCell"/>
</dbReference>
<feature type="transmembrane region" description="Helical" evidence="6">
    <location>
        <begin position="18"/>
        <end position="35"/>
    </location>
</feature>
<dbReference type="Pfam" id="PF01594">
    <property type="entry name" value="AI-2E_transport"/>
    <property type="match status" value="1"/>
</dbReference>
<evidence type="ECO:0000256" key="5">
    <source>
        <dbReference type="ARBA" id="ARBA00023136"/>
    </source>
</evidence>
<dbReference type="GO" id="GO:0055085">
    <property type="term" value="P:transmembrane transport"/>
    <property type="evidence" value="ECO:0007669"/>
    <property type="project" value="TreeGrafter"/>
</dbReference>
<dbReference type="AlphaFoldDB" id="A0A1R1LBD4"/>
<accession>A0A1R1LBD4</accession>
<dbReference type="OrthoDB" id="9799225at2"/>
<dbReference type="STRING" id="554083.BKD30_07065"/>
<dbReference type="InterPro" id="IPR002549">
    <property type="entry name" value="AI-2E-like"/>
</dbReference>
<keyword evidence="8" id="KW-1185">Reference proteome</keyword>
<keyword evidence="3 6" id="KW-0812">Transmembrane</keyword>
<keyword evidence="5 6" id="KW-0472">Membrane</keyword>
<gene>
    <name evidence="7" type="ORF">BKD30_07065</name>
</gene>
<dbReference type="Proteomes" id="UP000187085">
    <property type="component" value="Unassembled WGS sequence"/>
</dbReference>
<dbReference type="PANTHER" id="PTHR21716:SF64">
    <property type="entry name" value="AI-2 TRANSPORT PROTEIN TQSA"/>
    <property type="match status" value="1"/>
</dbReference>
<evidence type="ECO:0000256" key="3">
    <source>
        <dbReference type="ARBA" id="ARBA00022692"/>
    </source>
</evidence>
<organism evidence="7 8">
    <name type="scientific">Tersicoccus phoenicis</name>
    <dbReference type="NCBI Taxonomy" id="554083"/>
    <lineage>
        <taxon>Bacteria</taxon>
        <taxon>Bacillati</taxon>
        <taxon>Actinomycetota</taxon>
        <taxon>Actinomycetes</taxon>
        <taxon>Micrococcales</taxon>
        <taxon>Micrococcaceae</taxon>
        <taxon>Tersicoccus</taxon>
    </lineage>
</organism>
<feature type="transmembrane region" description="Helical" evidence="6">
    <location>
        <begin position="70"/>
        <end position="94"/>
    </location>
</feature>
<evidence type="ECO:0000256" key="4">
    <source>
        <dbReference type="ARBA" id="ARBA00022989"/>
    </source>
</evidence>
<feature type="transmembrane region" description="Helical" evidence="6">
    <location>
        <begin position="307"/>
        <end position="329"/>
    </location>
</feature>